<dbReference type="PROSITE" id="PS50987">
    <property type="entry name" value="HTH_ARSR_2"/>
    <property type="match status" value="1"/>
</dbReference>
<dbReference type="SUPFAM" id="SSF46785">
    <property type="entry name" value="Winged helix' DNA-binding domain"/>
    <property type="match status" value="1"/>
</dbReference>
<feature type="domain" description="HTH arsR-type" evidence="5">
    <location>
        <begin position="6"/>
        <end position="107"/>
    </location>
</feature>
<dbReference type="PROSITE" id="PS00380">
    <property type="entry name" value="RHODANESE_1"/>
    <property type="match status" value="1"/>
</dbReference>
<reference evidence="7" key="1">
    <citation type="journal article" date="2019" name="Int. J. Syst. Evol. Microbiol.">
        <title>The Global Catalogue of Microorganisms (GCM) 10K type strain sequencing project: providing services to taxonomists for standard genome sequencing and annotation.</title>
        <authorList>
            <consortium name="The Broad Institute Genomics Platform"/>
            <consortium name="The Broad Institute Genome Sequencing Center for Infectious Disease"/>
            <person name="Wu L."/>
            <person name="Ma J."/>
        </authorList>
    </citation>
    <scope>NUCLEOTIDE SEQUENCE [LARGE SCALE GENOMIC DNA]</scope>
    <source>
        <strain evidence="7">JCM 6242</strain>
    </source>
</reference>
<sequence length="218" mass="22853">MGETTGKTALFEAFAAVGKALASAKRLELVDLLAQGERSVEAVATAAGLGVTTASNHLQILRQAGLVATRKEGTRVFYRLAGTDVAALWAHLREVASARLAEVDRARAAYLGADDTEEVTREQLLARVAAGDVTVIDVRPAEEYAAGHIPGAISVPLDELAARLAELPADGTVVAYCRGAYCVLSHEAVRRLTAGGLRAARLADGMLEWRLAGLPVAV</sequence>
<dbReference type="PANTHER" id="PTHR33154:SF18">
    <property type="entry name" value="ARSENICAL RESISTANCE OPERON REPRESSOR"/>
    <property type="match status" value="1"/>
</dbReference>
<evidence type="ECO:0000313" key="7">
    <source>
        <dbReference type="Proteomes" id="UP001500831"/>
    </source>
</evidence>
<keyword evidence="1" id="KW-0805">Transcription regulation</keyword>
<evidence type="ECO:0000313" key="6">
    <source>
        <dbReference type="EMBL" id="GAA2901634.1"/>
    </source>
</evidence>
<feature type="domain" description="Rhodanese" evidence="4">
    <location>
        <begin position="129"/>
        <end position="218"/>
    </location>
</feature>
<dbReference type="NCBIfam" id="NF033788">
    <property type="entry name" value="HTH_metalloreg"/>
    <property type="match status" value="1"/>
</dbReference>
<dbReference type="PROSITE" id="PS50206">
    <property type="entry name" value="RHODANESE_3"/>
    <property type="match status" value="1"/>
</dbReference>
<dbReference type="InterPro" id="IPR001307">
    <property type="entry name" value="Thiosulphate_STrfase_CS"/>
</dbReference>
<dbReference type="InterPro" id="IPR036873">
    <property type="entry name" value="Rhodanese-like_dom_sf"/>
</dbReference>
<keyword evidence="7" id="KW-1185">Reference proteome</keyword>
<dbReference type="Pfam" id="PF01022">
    <property type="entry name" value="HTH_5"/>
    <property type="match status" value="1"/>
</dbReference>
<evidence type="ECO:0000259" key="5">
    <source>
        <dbReference type="PROSITE" id="PS50987"/>
    </source>
</evidence>
<dbReference type="InterPro" id="IPR036388">
    <property type="entry name" value="WH-like_DNA-bd_sf"/>
</dbReference>
<dbReference type="Pfam" id="PF00581">
    <property type="entry name" value="Rhodanese"/>
    <property type="match status" value="1"/>
</dbReference>
<dbReference type="InterPro" id="IPR036390">
    <property type="entry name" value="WH_DNA-bd_sf"/>
</dbReference>
<dbReference type="InterPro" id="IPR001845">
    <property type="entry name" value="HTH_ArsR_DNA-bd_dom"/>
</dbReference>
<dbReference type="RefSeq" id="WP_344980013.1">
    <property type="nucleotide sequence ID" value="NZ_BAAAVI010000071.1"/>
</dbReference>
<keyword evidence="3" id="KW-0804">Transcription</keyword>
<dbReference type="EMBL" id="BAAAVI010000071">
    <property type="protein sequence ID" value="GAA2901634.1"/>
    <property type="molecule type" value="Genomic_DNA"/>
</dbReference>
<evidence type="ECO:0000256" key="1">
    <source>
        <dbReference type="ARBA" id="ARBA00023015"/>
    </source>
</evidence>
<evidence type="ECO:0000259" key="4">
    <source>
        <dbReference type="PROSITE" id="PS50206"/>
    </source>
</evidence>
<dbReference type="CDD" id="cd00158">
    <property type="entry name" value="RHOD"/>
    <property type="match status" value="1"/>
</dbReference>
<dbReference type="PANTHER" id="PTHR33154">
    <property type="entry name" value="TRANSCRIPTIONAL REGULATOR, ARSR FAMILY"/>
    <property type="match status" value="1"/>
</dbReference>
<name>A0ABP6IQ59_9ACTN</name>
<protein>
    <submittedName>
        <fullName evidence="6">Metalloregulator ArsR/SmtB family transcription factor</fullName>
    </submittedName>
</protein>
<evidence type="ECO:0000256" key="3">
    <source>
        <dbReference type="ARBA" id="ARBA00023163"/>
    </source>
</evidence>
<dbReference type="InterPro" id="IPR011991">
    <property type="entry name" value="ArsR-like_HTH"/>
</dbReference>
<dbReference type="PRINTS" id="PR00778">
    <property type="entry name" value="HTHARSR"/>
</dbReference>
<dbReference type="CDD" id="cd00090">
    <property type="entry name" value="HTH_ARSR"/>
    <property type="match status" value="1"/>
</dbReference>
<dbReference type="Gene3D" id="1.10.10.10">
    <property type="entry name" value="Winged helix-like DNA-binding domain superfamily/Winged helix DNA-binding domain"/>
    <property type="match status" value="1"/>
</dbReference>
<evidence type="ECO:0000256" key="2">
    <source>
        <dbReference type="ARBA" id="ARBA00023125"/>
    </source>
</evidence>
<gene>
    <name evidence="6" type="ORF">GCM10010517_67470</name>
</gene>
<dbReference type="Proteomes" id="UP001500831">
    <property type="component" value="Unassembled WGS sequence"/>
</dbReference>
<organism evidence="6 7">
    <name type="scientific">Streptosporangium fragile</name>
    <dbReference type="NCBI Taxonomy" id="46186"/>
    <lineage>
        <taxon>Bacteria</taxon>
        <taxon>Bacillati</taxon>
        <taxon>Actinomycetota</taxon>
        <taxon>Actinomycetes</taxon>
        <taxon>Streptosporangiales</taxon>
        <taxon>Streptosporangiaceae</taxon>
        <taxon>Streptosporangium</taxon>
    </lineage>
</organism>
<dbReference type="InterPro" id="IPR001763">
    <property type="entry name" value="Rhodanese-like_dom"/>
</dbReference>
<proteinExistence type="predicted"/>
<keyword evidence="2" id="KW-0238">DNA-binding</keyword>
<dbReference type="Gene3D" id="3.40.250.10">
    <property type="entry name" value="Rhodanese-like domain"/>
    <property type="match status" value="1"/>
</dbReference>
<dbReference type="SMART" id="SM00418">
    <property type="entry name" value="HTH_ARSR"/>
    <property type="match status" value="1"/>
</dbReference>
<dbReference type="SUPFAM" id="SSF52821">
    <property type="entry name" value="Rhodanese/Cell cycle control phosphatase"/>
    <property type="match status" value="1"/>
</dbReference>
<comment type="caution">
    <text evidence="6">The sequence shown here is derived from an EMBL/GenBank/DDBJ whole genome shotgun (WGS) entry which is preliminary data.</text>
</comment>
<dbReference type="InterPro" id="IPR051081">
    <property type="entry name" value="HTH_MetalResp_TranReg"/>
</dbReference>
<dbReference type="SMART" id="SM00450">
    <property type="entry name" value="RHOD"/>
    <property type="match status" value="1"/>
</dbReference>
<accession>A0ABP6IQ59</accession>